<dbReference type="AlphaFoldDB" id="A0A8C4VZC6"/>
<evidence type="ECO:0000313" key="2">
    <source>
        <dbReference type="Ensembl" id="ENSGEVP00005009741.1"/>
    </source>
</evidence>
<sequence length="60" mass="7386">MELNVFIHFLNLFFHTWFLSIIQDEFRTGKINLDKTLKLLIKLNIPFDYVHVKYVFKVRK</sequence>
<organism evidence="2 3">
    <name type="scientific">Gopherus evgoodei</name>
    <name type="common">Goodes thornscrub tortoise</name>
    <dbReference type="NCBI Taxonomy" id="1825980"/>
    <lineage>
        <taxon>Eukaryota</taxon>
        <taxon>Metazoa</taxon>
        <taxon>Chordata</taxon>
        <taxon>Craniata</taxon>
        <taxon>Vertebrata</taxon>
        <taxon>Euteleostomi</taxon>
        <taxon>Archelosauria</taxon>
        <taxon>Testudinata</taxon>
        <taxon>Testudines</taxon>
        <taxon>Cryptodira</taxon>
        <taxon>Durocryptodira</taxon>
        <taxon>Testudinoidea</taxon>
        <taxon>Testudinidae</taxon>
        <taxon>Gopherus</taxon>
    </lineage>
</organism>
<dbReference type="OrthoDB" id="269822at2759"/>
<keyword evidence="3" id="KW-1185">Reference proteome</keyword>
<keyword evidence="1" id="KW-0812">Transmembrane</keyword>
<reference evidence="2" key="1">
    <citation type="submission" date="2025-08" db="UniProtKB">
        <authorList>
            <consortium name="Ensembl"/>
        </authorList>
    </citation>
    <scope>IDENTIFICATION</scope>
</reference>
<dbReference type="Ensembl" id="ENSGEVT00005010216.1">
    <property type="protein sequence ID" value="ENSGEVP00005009741.1"/>
    <property type="gene ID" value="ENSGEVG00005006932.1"/>
</dbReference>
<keyword evidence="1" id="KW-1133">Transmembrane helix</keyword>
<dbReference type="Proteomes" id="UP000694390">
    <property type="component" value="Unassembled WGS sequence"/>
</dbReference>
<keyword evidence="1" id="KW-0472">Membrane</keyword>
<dbReference type="GeneTree" id="ENSGT00980000202704"/>
<evidence type="ECO:0000313" key="3">
    <source>
        <dbReference type="Proteomes" id="UP000694390"/>
    </source>
</evidence>
<reference evidence="2" key="2">
    <citation type="submission" date="2025-09" db="UniProtKB">
        <authorList>
            <consortium name="Ensembl"/>
        </authorList>
    </citation>
    <scope>IDENTIFICATION</scope>
</reference>
<proteinExistence type="predicted"/>
<protein>
    <submittedName>
        <fullName evidence="2">Uncharacterized protein</fullName>
    </submittedName>
</protein>
<accession>A0A8C4VZC6</accession>
<feature type="transmembrane region" description="Helical" evidence="1">
    <location>
        <begin position="6"/>
        <end position="22"/>
    </location>
</feature>
<name>A0A8C4VZC6_9SAUR</name>
<evidence type="ECO:0000256" key="1">
    <source>
        <dbReference type="SAM" id="Phobius"/>
    </source>
</evidence>